<name>Q024Y5_SOLUE</name>
<accession>Q024Y5</accession>
<dbReference type="FunFam" id="3.40.50.970:FF:000129">
    <property type="entry name" value="Transketolase"/>
    <property type="match status" value="1"/>
</dbReference>
<dbReference type="Pfam" id="PF02779">
    <property type="entry name" value="Transket_pyr"/>
    <property type="match status" value="1"/>
</dbReference>
<evidence type="ECO:0000259" key="4">
    <source>
        <dbReference type="SMART" id="SM00861"/>
    </source>
</evidence>
<dbReference type="CDD" id="cd07033">
    <property type="entry name" value="TPP_PYR_DXS_TK_like"/>
    <property type="match status" value="1"/>
</dbReference>
<dbReference type="STRING" id="234267.Acid_2452"/>
<dbReference type="InterPro" id="IPR029061">
    <property type="entry name" value="THDP-binding"/>
</dbReference>
<dbReference type="OrthoDB" id="9803371at2"/>
<dbReference type="InParanoid" id="Q024Y5"/>
<dbReference type="EC" id="2.2.1.1" evidence="5"/>
<dbReference type="GO" id="GO:0004802">
    <property type="term" value="F:transketolase activity"/>
    <property type="evidence" value="ECO:0007669"/>
    <property type="project" value="UniProtKB-EC"/>
</dbReference>
<dbReference type="SMART" id="SM00861">
    <property type="entry name" value="Transket_pyr"/>
    <property type="match status" value="1"/>
</dbReference>
<dbReference type="KEGG" id="sus:Acid_2452"/>
<dbReference type="EMBL" id="CP000473">
    <property type="protein sequence ID" value="ABJ83441.1"/>
    <property type="molecule type" value="Genomic_DNA"/>
</dbReference>
<evidence type="ECO:0000256" key="3">
    <source>
        <dbReference type="ARBA" id="ARBA00023052"/>
    </source>
</evidence>
<evidence type="ECO:0000313" key="5">
    <source>
        <dbReference type="EMBL" id="ABJ83441.1"/>
    </source>
</evidence>
<evidence type="ECO:0000256" key="1">
    <source>
        <dbReference type="ARBA" id="ARBA00001964"/>
    </source>
</evidence>
<dbReference type="InterPro" id="IPR009014">
    <property type="entry name" value="Transketo_C/PFOR_II"/>
</dbReference>
<dbReference type="PANTHER" id="PTHR43825:SF1">
    <property type="entry name" value="TRANSKETOLASE-LIKE PYRIMIDINE-BINDING DOMAIN-CONTAINING PROTEIN"/>
    <property type="match status" value="1"/>
</dbReference>
<dbReference type="InterPro" id="IPR005475">
    <property type="entry name" value="Transketolase-like_Pyr-bd"/>
</dbReference>
<dbReference type="SUPFAM" id="SSF52922">
    <property type="entry name" value="TK C-terminal domain-like"/>
    <property type="match status" value="1"/>
</dbReference>
<dbReference type="AlphaFoldDB" id="Q024Y5"/>
<dbReference type="InterPro" id="IPR033248">
    <property type="entry name" value="Transketolase_C"/>
</dbReference>
<sequence>MATETKTAKSKFEIKPGAATREAFGRTLVELGRENKDVVVVDADLSKSTMTTYFAKEFPDRFFSCGIAESNMVGVGAGLAMAGKIPFVASFSVFAVNKGFEQMRVCAAYGRSNLKVVGTHSGISIGEDGPSQMSVEEIALACSLAGFVVIAPADETATKALVRAAAAYDGPVFLRTGRPKAPVIYGAAQKFEIGKSIEVTAGTDITIIANGLLVAQAMLAADALEGEGISVRVIDMHTVKPLDRDAIARAAAETGAIVVAEEHLVDGGLGVRVAQVTAETNPCVMEFVGIHDRYAESGQPEELLEKYHLVAPDIADAARKALSRKR</sequence>
<protein>
    <submittedName>
        <fullName evidence="5">Transketolase subunit B</fullName>
        <ecNumber evidence="5">2.2.1.1</ecNumber>
    </submittedName>
</protein>
<dbReference type="InterPro" id="IPR051157">
    <property type="entry name" value="PDH/Transketolase"/>
</dbReference>
<keyword evidence="3" id="KW-0786">Thiamine pyrophosphate</keyword>
<comment type="cofactor">
    <cofactor evidence="1">
        <name>thiamine diphosphate</name>
        <dbReference type="ChEBI" id="CHEBI:58937"/>
    </cofactor>
</comment>
<dbReference type="eggNOG" id="COG3958">
    <property type="taxonomic scope" value="Bacteria"/>
</dbReference>
<dbReference type="Pfam" id="PF02780">
    <property type="entry name" value="Transketolase_C"/>
    <property type="match status" value="1"/>
</dbReference>
<reference evidence="5" key="1">
    <citation type="submission" date="2006-10" db="EMBL/GenBank/DDBJ databases">
        <title>Complete sequence of Solibacter usitatus Ellin6076.</title>
        <authorList>
            <consortium name="US DOE Joint Genome Institute"/>
            <person name="Copeland A."/>
            <person name="Lucas S."/>
            <person name="Lapidus A."/>
            <person name="Barry K."/>
            <person name="Detter J.C."/>
            <person name="Glavina del Rio T."/>
            <person name="Hammon N."/>
            <person name="Israni S."/>
            <person name="Dalin E."/>
            <person name="Tice H."/>
            <person name="Pitluck S."/>
            <person name="Thompson L.S."/>
            <person name="Brettin T."/>
            <person name="Bruce D."/>
            <person name="Han C."/>
            <person name="Tapia R."/>
            <person name="Gilna P."/>
            <person name="Schmutz J."/>
            <person name="Larimer F."/>
            <person name="Land M."/>
            <person name="Hauser L."/>
            <person name="Kyrpides N."/>
            <person name="Mikhailova N."/>
            <person name="Janssen P.H."/>
            <person name="Kuske C.R."/>
            <person name="Richardson P."/>
        </authorList>
    </citation>
    <scope>NUCLEOTIDE SEQUENCE</scope>
    <source>
        <strain evidence="5">Ellin6076</strain>
    </source>
</reference>
<feature type="domain" description="Transketolase-like pyrimidine-binding" evidence="4">
    <location>
        <begin position="18"/>
        <end position="183"/>
    </location>
</feature>
<comment type="similarity">
    <text evidence="2">Belongs to the transketolase family.</text>
</comment>
<gene>
    <name evidence="5" type="ordered locus">Acid_2452</name>
</gene>
<dbReference type="HOGENOM" id="CLU_009227_1_1_0"/>
<proteinExistence type="inferred from homology"/>
<evidence type="ECO:0000256" key="2">
    <source>
        <dbReference type="ARBA" id="ARBA00007131"/>
    </source>
</evidence>
<keyword evidence="5" id="KW-0808">Transferase</keyword>
<dbReference type="Gene3D" id="3.40.50.920">
    <property type="match status" value="1"/>
</dbReference>
<dbReference type="SUPFAM" id="SSF52518">
    <property type="entry name" value="Thiamin diphosphate-binding fold (THDP-binding)"/>
    <property type="match status" value="1"/>
</dbReference>
<dbReference type="Gene3D" id="3.40.50.970">
    <property type="match status" value="1"/>
</dbReference>
<dbReference type="PANTHER" id="PTHR43825">
    <property type="entry name" value="PYRUVATE DEHYDROGENASE E1 COMPONENT"/>
    <property type="match status" value="1"/>
</dbReference>
<organism evidence="5">
    <name type="scientific">Solibacter usitatus (strain Ellin6076)</name>
    <dbReference type="NCBI Taxonomy" id="234267"/>
    <lineage>
        <taxon>Bacteria</taxon>
        <taxon>Pseudomonadati</taxon>
        <taxon>Acidobacteriota</taxon>
        <taxon>Terriglobia</taxon>
        <taxon>Bryobacterales</taxon>
        <taxon>Solibacteraceae</taxon>
        <taxon>Candidatus Solibacter</taxon>
    </lineage>
</organism>